<organism evidence="7 8">
    <name type="scientific">Collimonas rhizosphaerae</name>
    <dbReference type="NCBI Taxonomy" id="3126357"/>
    <lineage>
        <taxon>Bacteria</taxon>
        <taxon>Pseudomonadati</taxon>
        <taxon>Pseudomonadota</taxon>
        <taxon>Betaproteobacteria</taxon>
        <taxon>Burkholderiales</taxon>
        <taxon>Oxalobacteraceae</taxon>
        <taxon>Collimonas</taxon>
    </lineage>
</organism>
<evidence type="ECO:0000256" key="1">
    <source>
        <dbReference type="ARBA" id="ARBA00001966"/>
    </source>
</evidence>
<keyword evidence="3" id="KW-0479">Metal-binding</keyword>
<dbReference type="Proteomes" id="UP001495910">
    <property type="component" value="Unassembled WGS sequence"/>
</dbReference>
<evidence type="ECO:0000259" key="6">
    <source>
        <dbReference type="PROSITE" id="PS51918"/>
    </source>
</evidence>
<dbReference type="Gene3D" id="3.20.20.70">
    <property type="entry name" value="Aldolase class I"/>
    <property type="match status" value="1"/>
</dbReference>
<dbReference type="SFLD" id="SFLDS00029">
    <property type="entry name" value="Radical_SAM"/>
    <property type="match status" value="1"/>
</dbReference>
<dbReference type="InterPro" id="IPR013785">
    <property type="entry name" value="Aldolase_TIM"/>
</dbReference>
<reference evidence="7 8" key="1">
    <citation type="submission" date="2024-02" db="EMBL/GenBank/DDBJ databases">
        <title>Draft genome sequence of Collimonas sp. strain H4R21, an effective mineral-weathering bacterial strain isolated from the beech rhizosphere.</title>
        <authorList>
            <person name="Morin E."/>
            <person name="Uroz S."/>
            <person name="Leveau J.H.J."/>
            <person name="Kumar R."/>
            <person name="Rey M.W."/>
            <person name="Pham J."/>
        </authorList>
    </citation>
    <scope>NUCLEOTIDE SEQUENCE [LARGE SCALE GENOMIC DNA]</scope>
    <source>
        <strain evidence="7 8">H4R21</strain>
    </source>
</reference>
<evidence type="ECO:0000256" key="2">
    <source>
        <dbReference type="ARBA" id="ARBA00022691"/>
    </source>
</evidence>
<dbReference type="Pfam" id="PF13186">
    <property type="entry name" value="SPASM"/>
    <property type="match status" value="1"/>
</dbReference>
<evidence type="ECO:0000313" key="7">
    <source>
        <dbReference type="EMBL" id="MEM4990810.1"/>
    </source>
</evidence>
<dbReference type="InterPro" id="IPR023885">
    <property type="entry name" value="4Fe4S-binding_SPASM_dom"/>
</dbReference>
<dbReference type="InterPro" id="IPR058240">
    <property type="entry name" value="rSAM_sf"/>
</dbReference>
<sequence length="419" mass="47164">MPSNSVPVSRGVPDVRIRREEFGYVLAFGTGEIGFYNDEVASRLLHGAAREELEPYRLHAIPVRDEFHLSAPLIVWFEITRSCNLSCRHCYIEAGKPRKNELSTPEIFNALDQLKAAGVFALVLVGGEPMQHPDFLQILNYAHALGFVISIATNGAYITQELIDVLPREECVVSVSIDGMAFHKEMRIRSTWEDLRERILLLRKNNIPTAIMSTQADRNVEELHSILAFARENLCFFGSTPFSPIGRGRFFAEYQPKPDIVEQAAQLYIADKRHDQIMNDTVGLCVAKFLDECHRIAQATGREFCGVAMAYLLSDGSLYPCSICASNEKFGAGNIRDNSFKHIWENSFSGIRQFTYDKFKECPNCELSRDPYYCTSRCPVMAEVHTGDELGCGATPFIKASLKRRTQLLQTEFPEPAGD</sequence>
<dbReference type="SUPFAM" id="SSF102114">
    <property type="entry name" value="Radical SAM enzymes"/>
    <property type="match status" value="1"/>
</dbReference>
<keyword evidence="5" id="KW-0411">Iron-sulfur</keyword>
<dbReference type="InterPro" id="IPR050377">
    <property type="entry name" value="Radical_SAM_PqqE_MftC-like"/>
</dbReference>
<comment type="caution">
    <text evidence="7">The sequence shown here is derived from an EMBL/GenBank/DDBJ whole genome shotgun (WGS) entry which is preliminary data.</text>
</comment>
<dbReference type="SFLD" id="SFLDG01067">
    <property type="entry name" value="SPASM/twitch_domain_containing"/>
    <property type="match status" value="1"/>
</dbReference>
<feature type="domain" description="Radical SAM core" evidence="6">
    <location>
        <begin position="69"/>
        <end position="280"/>
    </location>
</feature>
<dbReference type="PANTHER" id="PTHR11228:SF7">
    <property type="entry name" value="PQQA PEPTIDE CYCLASE"/>
    <property type="match status" value="1"/>
</dbReference>
<proteinExistence type="predicted"/>
<dbReference type="PANTHER" id="PTHR11228">
    <property type="entry name" value="RADICAL SAM DOMAIN PROTEIN"/>
    <property type="match status" value="1"/>
</dbReference>
<comment type="cofactor">
    <cofactor evidence="1">
        <name>[4Fe-4S] cluster</name>
        <dbReference type="ChEBI" id="CHEBI:49883"/>
    </cofactor>
</comment>
<dbReference type="SFLD" id="SFLDG01386">
    <property type="entry name" value="main_SPASM_domain-containing"/>
    <property type="match status" value="1"/>
</dbReference>
<name>A0ABU9Q3N6_9BURK</name>
<keyword evidence="4" id="KW-0408">Iron</keyword>
<evidence type="ECO:0000313" key="8">
    <source>
        <dbReference type="Proteomes" id="UP001495910"/>
    </source>
</evidence>
<dbReference type="Pfam" id="PF04055">
    <property type="entry name" value="Radical_SAM"/>
    <property type="match status" value="1"/>
</dbReference>
<dbReference type="RefSeq" id="WP_342831842.1">
    <property type="nucleotide sequence ID" value="NZ_JBANDC010000035.1"/>
</dbReference>
<dbReference type="EMBL" id="JBANDC010000035">
    <property type="protein sequence ID" value="MEM4990810.1"/>
    <property type="molecule type" value="Genomic_DNA"/>
</dbReference>
<gene>
    <name evidence="7" type="ORF">V8G57_25715</name>
</gene>
<dbReference type="SMART" id="SM00729">
    <property type="entry name" value="Elp3"/>
    <property type="match status" value="1"/>
</dbReference>
<keyword evidence="8" id="KW-1185">Reference proteome</keyword>
<accession>A0ABU9Q3N6</accession>
<dbReference type="NCBIfam" id="TIGR04085">
    <property type="entry name" value="rSAM_more_4Fe4S"/>
    <property type="match status" value="1"/>
</dbReference>
<evidence type="ECO:0000256" key="3">
    <source>
        <dbReference type="ARBA" id="ARBA00022723"/>
    </source>
</evidence>
<evidence type="ECO:0000256" key="5">
    <source>
        <dbReference type="ARBA" id="ARBA00023014"/>
    </source>
</evidence>
<keyword evidence="2" id="KW-0949">S-adenosyl-L-methionine</keyword>
<dbReference type="PROSITE" id="PS51918">
    <property type="entry name" value="RADICAL_SAM"/>
    <property type="match status" value="1"/>
</dbReference>
<dbReference type="CDD" id="cd01335">
    <property type="entry name" value="Radical_SAM"/>
    <property type="match status" value="1"/>
</dbReference>
<protein>
    <submittedName>
        <fullName evidence="7">Radical SAM protein</fullName>
    </submittedName>
</protein>
<dbReference type="InterPro" id="IPR006638">
    <property type="entry name" value="Elp3/MiaA/NifB-like_rSAM"/>
</dbReference>
<evidence type="ECO:0000256" key="4">
    <source>
        <dbReference type="ARBA" id="ARBA00023004"/>
    </source>
</evidence>
<dbReference type="InterPro" id="IPR007197">
    <property type="entry name" value="rSAM"/>
</dbReference>